<sequence>MNEKAGNRSPLLALCQFGFRNYPQACAGGDARTTAGQETGATCSLVPSVPYSTRYPKSFPGKLFYDVYLPEFH</sequence>
<evidence type="ECO:0000313" key="1">
    <source>
        <dbReference type="EMBL" id="SPE19455.1"/>
    </source>
</evidence>
<name>A0A2N9L915_9BACT</name>
<dbReference type="EMBL" id="OKRB01000080">
    <property type="protein sequence ID" value="SPE19455.1"/>
    <property type="molecule type" value="Genomic_DNA"/>
</dbReference>
<protein>
    <submittedName>
        <fullName evidence="1">Uncharacterized protein</fullName>
    </submittedName>
</protein>
<gene>
    <name evidence="1" type="ORF">SBA5_240038</name>
</gene>
<dbReference type="AlphaFoldDB" id="A0A2N9L915"/>
<organism evidence="1 2">
    <name type="scientific">Candidatus Sulfuritelmatomonas gaucii</name>
    <dbReference type="NCBI Taxonomy" id="2043161"/>
    <lineage>
        <taxon>Bacteria</taxon>
        <taxon>Pseudomonadati</taxon>
        <taxon>Acidobacteriota</taxon>
        <taxon>Terriglobia</taxon>
        <taxon>Terriglobales</taxon>
        <taxon>Acidobacteriaceae</taxon>
        <taxon>Candidatus Sulfuritelmatomonas</taxon>
    </lineage>
</organism>
<proteinExistence type="predicted"/>
<evidence type="ECO:0000313" key="2">
    <source>
        <dbReference type="Proteomes" id="UP000239735"/>
    </source>
</evidence>
<dbReference type="Proteomes" id="UP000239735">
    <property type="component" value="Unassembled WGS sequence"/>
</dbReference>
<accession>A0A2N9L915</accession>
<reference evidence="2" key="1">
    <citation type="submission" date="2018-02" db="EMBL/GenBank/DDBJ databases">
        <authorList>
            <person name="Hausmann B."/>
        </authorList>
    </citation>
    <scope>NUCLEOTIDE SEQUENCE [LARGE SCALE GENOMIC DNA]</scope>
    <source>
        <strain evidence="2">Peat soil MAG SbA5</strain>
    </source>
</reference>